<keyword evidence="3 5" id="KW-1133">Transmembrane helix</keyword>
<keyword evidence="7" id="KW-1185">Reference proteome</keyword>
<gene>
    <name evidence="6" type="ORF">CSSPJE1EN1_LOCUS28695</name>
</gene>
<evidence type="ECO:0000313" key="7">
    <source>
        <dbReference type="Proteomes" id="UP001497444"/>
    </source>
</evidence>
<feature type="transmembrane region" description="Helical" evidence="5">
    <location>
        <begin position="57"/>
        <end position="76"/>
    </location>
</feature>
<feature type="transmembrane region" description="Helical" evidence="5">
    <location>
        <begin position="121"/>
        <end position="140"/>
    </location>
</feature>
<sequence length="284" mass="32533">MFFSSASAHLIHQKSHYCHMTCFLCDFGGISFNAFGSAFMQIYSCSPIWYFKMLEPYLLPLIGFQSALCLLLNSLAQTLYKRPYPPMKRFLQFAPCGILWVFTLTPVIVSLIWPGDMALNYRYHLLHVVVFLTGAVLFALDIPQRFFPGQLDFFGQGHNLFHLCIFIVVACQFNGCYNDYVDNRAIIAASRNEPTGLFCFTSLLALVIYYVYVIFTFNRMIVHNFDHEGNLIHPEVNEKEVGEVNKVSADEMPLIESEELPELATVCDYENDEVFVDADNLKED</sequence>
<protein>
    <submittedName>
        <fullName evidence="6">Uncharacterized protein</fullName>
    </submittedName>
</protein>
<reference evidence="6" key="1">
    <citation type="submission" date="2024-02" db="EMBL/GenBank/DDBJ databases">
        <authorList>
            <consortium name="ELIXIR-Norway"/>
            <consortium name="Elixir Norway"/>
        </authorList>
    </citation>
    <scope>NUCLEOTIDE SEQUENCE</scope>
</reference>
<dbReference type="Proteomes" id="UP001497444">
    <property type="component" value="Unassembled WGS sequence"/>
</dbReference>
<evidence type="ECO:0000256" key="3">
    <source>
        <dbReference type="ARBA" id="ARBA00022989"/>
    </source>
</evidence>
<dbReference type="PANTHER" id="PTHR20855">
    <property type="entry name" value="ADIPOR/PROGESTIN RECEPTOR-RELATED"/>
    <property type="match status" value="1"/>
</dbReference>
<feature type="transmembrane region" description="Helical" evidence="5">
    <location>
        <begin position="195"/>
        <end position="215"/>
    </location>
</feature>
<organism evidence="6 7">
    <name type="scientific">Sphagnum jensenii</name>
    <dbReference type="NCBI Taxonomy" id="128206"/>
    <lineage>
        <taxon>Eukaryota</taxon>
        <taxon>Viridiplantae</taxon>
        <taxon>Streptophyta</taxon>
        <taxon>Embryophyta</taxon>
        <taxon>Bryophyta</taxon>
        <taxon>Sphagnophytina</taxon>
        <taxon>Sphagnopsida</taxon>
        <taxon>Sphagnales</taxon>
        <taxon>Sphagnaceae</taxon>
        <taxon>Sphagnum</taxon>
    </lineage>
</organism>
<evidence type="ECO:0000256" key="5">
    <source>
        <dbReference type="SAM" id="Phobius"/>
    </source>
</evidence>
<comment type="subcellular location">
    <subcellularLocation>
        <location evidence="1">Membrane</location>
        <topology evidence="1">Multi-pass membrane protein</topology>
    </subcellularLocation>
</comment>
<dbReference type="EMBL" id="CAXAQS010000815">
    <property type="protein sequence ID" value="CAK9253317.1"/>
    <property type="molecule type" value="Genomic_DNA"/>
</dbReference>
<comment type="caution">
    <text evidence="6">The sequence shown here is derived from an EMBL/GenBank/DDBJ whole genome shotgun (WGS) entry which is preliminary data.</text>
</comment>
<feature type="transmembrane region" description="Helical" evidence="5">
    <location>
        <begin position="97"/>
        <end position="115"/>
    </location>
</feature>
<dbReference type="Pfam" id="PF03006">
    <property type="entry name" value="HlyIII"/>
    <property type="match status" value="1"/>
</dbReference>
<evidence type="ECO:0000313" key="6">
    <source>
        <dbReference type="EMBL" id="CAK9253317.1"/>
    </source>
</evidence>
<accession>A0ABP0VIH8</accession>
<dbReference type="PANTHER" id="PTHR20855:SF92">
    <property type="entry name" value="PROGESTIN AND ADIPOQ RECEPTOR FAMILY MEMBER 3-LIKE"/>
    <property type="match status" value="1"/>
</dbReference>
<keyword evidence="2 5" id="KW-0812">Transmembrane</keyword>
<evidence type="ECO:0000256" key="1">
    <source>
        <dbReference type="ARBA" id="ARBA00004141"/>
    </source>
</evidence>
<proteinExistence type="predicted"/>
<keyword evidence="4 5" id="KW-0472">Membrane</keyword>
<name>A0ABP0VIH8_9BRYO</name>
<evidence type="ECO:0000256" key="2">
    <source>
        <dbReference type="ARBA" id="ARBA00022692"/>
    </source>
</evidence>
<feature type="transmembrane region" description="Helical" evidence="5">
    <location>
        <begin position="160"/>
        <end position="175"/>
    </location>
</feature>
<evidence type="ECO:0000256" key="4">
    <source>
        <dbReference type="ARBA" id="ARBA00023136"/>
    </source>
</evidence>
<dbReference type="InterPro" id="IPR004254">
    <property type="entry name" value="AdipoR/HlyIII-related"/>
</dbReference>